<evidence type="ECO:0000313" key="8">
    <source>
        <dbReference type="Proteomes" id="UP000422569"/>
    </source>
</evidence>
<evidence type="ECO:0000259" key="6">
    <source>
        <dbReference type="Pfam" id="PF04932"/>
    </source>
</evidence>
<evidence type="ECO:0000313" key="7">
    <source>
        <dbReference type="EMBL" id="QGM99237.1"/>
    </source>
</evidence>
<dbReference type="GO" id="GO:0016020">
    <property type="term" value="C:membrane"/>
    <property type="evidence" value="ECO:0007669"/>
    <property type="project" value="UniProtKB-SubCell"/>
</dbReference>
<feature type="transmembrane region" description="Helical" evidence="5">
    <location>
        <begin position="141"/>
        <end position="163"/>
    </location>
</feature>
<feature type="transmembrane region" description="Helical" evidence="5">
    <location>
        <begin position="235"/>
        <end position="251"/>
    </location>
</feature>
<keyword evidence="3 5" id="KW-1133">Transmembrane helix</keyword>
<feature type="transmembrane region" description="Helical" evidence="5">
    <location>
        <begin position="342"/>
        <end position="363"/>
    </location>
</feature>
<keyword evidence="2 5" id="KW-0812">Transmembrane</keyword>
<feature type="transmembrane region" description="Helical" evidence="5">
    <location>
        <begin position="112"/>
        <end position="129"/>
    </location>
</feature>
<dbReference type="PANTHER" id="PTHR37422:SF17">
    <property type="entry name" value="O-ANTIGEN LIGASE"/>
    <property type="match status" value="1"/>
</dbReference>
<dbReference type="Pfam" id="PF04932">
    <property type="entry name" value="Wzy_C"/>
    <property type="match status" value="1"/>
</dbReference>
<feature type="transmembrane region" description="Helical" evidence="5">
    <location>
        <begin position="258"/>
        <end position="277"/>
    </location>
</feature>
<gene>
    <name evidence="7" type="ORF">F7D14_18275</name>
</gene>
<name>A0A6B8M2W8_9HYPH</name>
<feature type="domain" description="O-antigen ligase-related" evidence="6">
    <location>
        <begin position="221"/>
        <end position="358"/>
    </location>
</feature>
<evidence type="ECO:0000256" key="3">
    <source>
        <dbReference type="ARBA" id="ARBA00022989"/>
    </source>
</evidence>
<feature type="transmembrane region" description="Helical" evidence="5">
    <location>
        <begin position="21"/>
        <end position="43"/>
    </location>
</feature>
<organism evidence="7 8">
    <name type="scientific">Methylocystis parvus</name>
    <dbReference type="NCBI Taxonomy" id="134"/>
    <lineage>
        <taxon>Bacteria</taxon>
        <taxon>Pseudomonadati</taxon>
        <taxon>Pseudomonadota</taxon>
        <taxon>Alphaproteobacteria</taxon>
        <taxon>Hyphomicrobiales</taxon>
        <taxon>Methylocystaceae</taxon>
        <taxon>Methylocystis</taxon>
    </lineage>
</organism>
<comment type="subcellular location">
    <subcellularLocation>
        <location evidence="1">Membrane</location>
        <topology evidence="1">Multi-pass membrane protein</topology>
    </subcellularLocation>
</comment>
<dbReference type="Proteomes" id="UP000422569">
    <property type="component" value="Chromosome"/>
</dbReference>
<dbReference type="InterPro" id="IPR007016">
    <property type="entry name" value="O-antigen_ligase-rel_domated"/>
</dbReference>
<keyword evidence="4 5" id="KW-0472">Membrane</keyword>
<feature type="transmembrane region" description="Helical" evidence="5">
    <location>
        <begin position="63"/>
        <end position="81"/>
    </location>
</feature>
<dbReference type="EMBL" id="CP044331">
    <property type="protein sequence ID" value="QGM99237.1"/>
    <property type="molecule type" value="Genomic_DNA"/>
</dbReference>
<sequence>MRRFRSMIALPAALDMNAIERPFLIAMLVLMYVSYAGLGRDIFFNKLNDPTVYDPIGAHLQKIRFAACIVAATTVIMTSSFSWAMSKVPVAFAPFAVLAVASTAWAAEPTKIFTDAVVMAAMWIALPILMHRIGLQETVRVSLHIIAWVLIFSFLLAILLPSIGRHSGAEAIQAVHAGRWRGIFAHKNGLGPWAAFGSVLLFTHWRLARASRGFCLLAGGCAVACLIFAQSATSLVMAAFLFAMSIFFYALKRLPAPLVLLATALSLGAFVTFYLAAGDLIFGLLGRDASLTGRDQIWPVAREFFQQAPWLGHGYQSLGGPEFLQYVEMLFSQAIPGPESGLLVLLLDLGIIGFFAFFIPYFYALRNGFEWLGRVNDADRSSIEFMIMVLLATLLQAVTETTPMISGGFDGVISFGSLFALMTLPKSPLGVERSEAGLAKSWIARRDELHKAQAPRTPPAI</sequence>
<feature type="transmembrane region" description="Helical" evidence="5">
    <location>
        <begin position="210"/>
        <end position="229"/>
    </location>
</feature>
<evidence type="ECO:0000256" key="2">
    <source>
        <dbReference type="ARBA" id="ARBA00022692"/>
    </source>
</evidence>
<feature type="transmembrane region" description="Helical" evidence="5">
    <location>
        <begin position="88"/>
        <end position="106"/>
    </location>
</feature>
<dbReference type="GO" id="GO:0016874">
    <property type="term" value="F:ligase activity"/>
    <property type="evidence" value="ECO:0007669"/>
    <property type="project" value="UniProtKB-KW"/>
</dbReference>
<accession>A0A6B8M2W8</accession>
<dbReference type="KEGG" id="mpar:F7D14_18275"/>
<reference evidence="7 8" key="1">
    <citation type="submission" date="2019-09" db="EMBL/GenBank/DDBJ databases">
        <title>Isolation and complete genome sequencing of Methylocystis species.</title>
        <authorList>
            <person name="Rumah B.L."/>
            <person name="Stead C.E."/>
            <person name="Stevens B.C."/>
            <person name="Minton N.P."/>
            <person name="Grosse-Honebrink A."/>
            <person name="Zhang Y."/>
        </authorList>
    </citation>
    <scope>NUCLEOTIDE SEQUENCE [LARGE SCALE GENOMIC DNA]</scope>
    <source>
        <strain evidence="7 8">BRCS2</strain>
    </source>
</reference>
<dbReference type="AlphaFoldDB" id="A0A6B8M2W8"/>
<keyword evidence="7" id="KW-0436">Ligase</keyword>
<evidence type="ECO:0000256" key="5">
    <source>
        <dbReference type="SAM" id="Phobius"/>
    </source>
</evidence>
<keyword evidence="8" id="KW-1185">Reference proteome</keyword>
<feature type="transmembrane region" description="Helical" evidence="5">
    <location>
        <begin position="183"/>
        <end position="203"/>
    </location>
</feature>
<proteinExistence type="predicted"/>
<evidence type="ECO:0000256" key="4">
    <source>
        <dbReference type="ARBA" id="ARBA00023136"/>
    </source>
</evidence>
<protein>
    <submittedName>
        <fullName evidence="7">O-antigen ligase family protein</fullName>
    </submittedName>
</protein>
<dbReference type="PANTHER" id="PTHR37422">
    <property type="entry name" value="TEICHURONIC ACID BIOSYNTHESIS PROTEIN TUAE"/>
    <property type="match status" value="1"/>
</dbReference>
<dbReference type="InterPro" id="IPR051533">
    <property type="entry name" value="WaaL-like"/>
</dbReference>
<evidence type="ECO:0000256" key="1">
    <source>
        <dbReference type="ARBA" id="ARBA00004141"/>
    </source>
</evidence>